<evidence type="ECO:0000256" key="6">
    <source>
        <dbReference type="ARBA" id="ARBA00022842"/>
    </source>
</evidence>
<dbReference type="GO" id="GO:0046872">
    <property type="term" value="F:metal ion binding"/>
    <property type="evidence" value="ECO:0007669"/>
    <property type="project" value="UniProtKB-KW"/>
</dbReference>
<dbReference type="GO" id="GO:0003676">
    <property type="term" value="F:nucleic acid binding"/>
    <property type="evidence" value="ECO:0007669"/>
    <property type="project" value="InterPro"/>
</dbReference>
<evidence type="ECO:0000313" key="13">
    <source>
        <dbReference type="Proteomes" id="UP000030671"/>
    </source>
</evidence>
<feature type="compositionally biased region" description="Low complexity" evidence="10">
    <location>
        <begin position="300"/>
        <end position="326"/>
    </location>
</feature>
<proteinExistence type="predicted"/>
<dbReference type="Gene3D" id="3.30.420.10">
    <property type="entry name" value="Ribonuclease H-like superfamily/Ribonuclease H"/>
    <property type="match status" value="1"/>
</dbReference>
<evidence type="ECO:0000256" key="10">
    <source>
        <dbReference type="SAM" id="MobiDB-lite"/>
    </source>
</evidence>
<keyword evidence="3" id="KW-0479">Metal-binding</keyword>
<evidence type="ECO:0000256" key="9">
    <source>
        <dbReference type="ARBA" id="ARBA00042761"/>
    </source>
</evidence>
<sequence>MQEDSPLRDVASDARIGYSKSMNNSSVQNSESTASRVSSKLSNRAQNNKSEPMMPLYTYKDFFPQPKVMYIRSETVADELVQALNGAVGFDMEWCCSGKRGRGSTRPTALVQICDSTMILLIQLSAMKKVPEKVKELIESPAIPKMGVNIRGDGVKLYRDYGVVAANLVELGTFACQADQRFLDAFKRPMVSLAKCVAFYQHRTLDKGPVRTSNWEAELSRQQIEWPRLDAANDAHCALIMYKKILSIARASKRPLTPSEYTTNLVKELARPQSTPPTRALRRLALDATPASLIAPPVERASSSRSTDGRGSSASVPGSRAAASRATPRPQHLKAYNLWRAGNPLHSICAGLRTAKNPLKESTAISYVVRALEADAALPFSMRTLKELVHMEAGSWTRHHQAIQGWEREGRGI</sequence>
<keyword evidence="13" id="KW-1185">Reference proteome</keyword>
<protein>
    <recommendedName>
        <fullName evidence="8">3'-5' exonuclease</fullName>
    </recommendedName>
    <alternativeName>
        <fullName evidence="9">Werner Syndrome-like exonuclease</fullName>
    </alternativeName>
</protein>
<feature type="region of interest" description="Disordered" evidence="10">
    <location>
        <begin position="1"/>
        <end position="50"/>
    </location>
</feature>
<evidence type="ECO:0000256" key="2">
    <source>
        <dbReference type="ARBA" id="ARBA00022722"/>
    </source>
</evidence>
<dbReference type="InterPro" id="IPR012337">
    <property type="entry name" value="RNaseH-like_sf"/>
</dbReference>
<evidence type="ECO:0000256" key="8">
    <source>
        <dbReference type="ARBA" id="ARBA00040531"/>
    </source>
</evidence>
<accession>W4JWD2</accession>
<dbReference type="HOGENOM" id="CLU_038394_1_0_1"/>
<comment type="subcellular location">
    <subcellularLocation>
        <location evidence="1">Nucleus</location>
    </subcellularLocation>
</comment>
<dbReference type="InterPro" id="IPR036397">
    <property type="entry name" value="RNaseH_sf"/>
</dbReference>
<keyword evidence="7" id="KW-0539">Nucleus</keyword>
<dbReference type="GO" id="GO:0006139">
    <property type="term" value="P:nucleobase-containing compound metabolic process"/>
    <property type="evidence" value="ECO:0007669"/>
    <property type="project" value="InterPro"/>
</dbReference>
<evidence type="ECO:0000313" key="12">
    <source>
        <dbReference type="EMBL" id="ETW77196.1"/>
    </source>
</evidence>
<dbReference type="EMBL" id="KI925463">
    <property type="protein sequence ID" value="ETW77196.1"/>
    <property type="molecule type" value="Genomic_DNA"/>
</dbReference>
<dbReference type="PANTHER" id="PTHR13620">
    <property type="entry name" value="3-5 EXONUCLEASE"/>
    <property type="match status" value="1"/>
</dbReference>
<keyword evidence="2" id="KW-0540">Nuclease</keyword>
<dbReference type="KEGG" id="hir:HETIRDRAFT_105634"/>
<dbReference type="GeneID" id="20666081"/>
<feature type="compositionally biased region" description="Basic and acidic residues" evidence="10">
    <location>
        <begin position="1"/>
        <end position="12"/>
    </location>
</feature>
<evidence type="ECO:0000256" key="1">
    <source>
        <dbReference type="ARBA" id="ARBA00004123"/>
    </source>
</evidence>
<dbReference type="RefSeq" id="XP_009550735.1">
    <property type="nucleotide sequence ID" value="XM_009552440.1"/>
</dbReference>
<dbReference type="Pfam" id="PF01612">
    <property type="entry name" value="DNA_pol_A_exo1"/>
    <property type="match status" value="1"/>
</dbReference>
<keyword evidence="4" id="KW-0378">Hydrolase</keyword>
<organism evidence="12 13">
    <name type="scientific">Heterobasidion irregulare (strain TC 32-1)</name>
    <dbReference type="NCBI Taxonomy" id="747525"/>
    <lineage>
        <taxon>Eukaryota</taxon>
        <taxon>Fungi</taxon>
        <taxon>Dikarya</taxon>
        <taxon>Basidiomycota</taxon>
        <taxon>Agaricomycotina</taxon>
        <taxon>Agaricomycetes</taxon>
        <taxon>Russulales</taxon>
        <taxon>Bondarzewiaceae</taxon>
        <taxon>Heterobasidion</taxon>
        <taxon>Heterobasidion annosum species complex</taxon>
    </lineage>
</organism>
<evidence type="ECO:0000256" key="7">
    <source>
        <dbReference type="ARBA" id="ARBA00023242"/>
    </source>
</evidence>
<keyword evidence="5" id="KW-0269">Exonuclease</keyword>
<dbReference type="InterPro" id="IPR002562">
    <property type="entry name" value="3'-5'_exonuclease_dom"/>
</dbReference>
<evidence type="ECO:0000259" key="11">
    <source>
        <dbReference type="Pfam" id="PF01612"/>
    </source>
</evidence>
<reference evidence="12 13" key="1">
    <citation type="journal article" date="2012" name="New Phytol.">
        <title>Insight into trade-off between wood decay and parasitism from the genome of a fungal forest pathogen.</title>
        <authorList>
            <person name="Olson A."/>
            <person name="Aerts A."/>
            <person name="Asiegbu F."/>
            <person name="Belbahri L."/>
            <person name="Bouzid O."/>
            <person name="Broberg A."/>
            <person name="Canback B."/>
            <person name="Coutinho P.M."/>
            <person name="Cullen D."/>
            <person name="Dalman K."/>
            <person name="Deflorio G."/>
            <person name="van Diepen L.T."/>
            <person name="Dunand C."/>
            <person name="Duplessis S."/>
            <person name="Durling M."/>
            <person name="Gonthier P."/>
            <person name="Grimwood J."/>
            <person name="Fossdal C.G."/>
            <person name="Hansson D."/>
            <person name="Henrissat B."/>
            <person name="Hietala A."/>
            <person name="Himmelstrand K."/>
            <person name="Hoffmeister D."/>
            <person name="Hogberg N."/>
            <person name="James T.Y."/>
            <person name="Karlsson M."/>
            <person name="Kohler A."/>
            <person name="Kues U."/>
            <person name="Lee Y.H."/>
            <person name="Lin Y.C."/>
            <person name="Lind M."/>
            <person name="Lindquist E."/>
            <person name="Lombard V."/>
            <person name="Lucas S."/>
            <person name="Lunden K."/>
            <person name="Morin E."/>
            <person name="Murat C."/>
            <person name="Park J."/>
            <person name="Raffaello T."/>
            <person name="Rouze P."/>
            <person name="Salamov A."/>
            <person name="Schmutz J."/>
            <person name="Solheim H."/>
            <person name="Stahlberg J."/>
            <person name="Velez H."/>
            <person name="de Vries R.P."/>
            <person name="Wiebenga A."/>
            <person name="Woodward S."/>
            <person name="Yakovlev I."/>
            <person name="Garbelotto M."/>
            <person name="Martin F."/>
            <person name="Grigoriev I.V."/>
            <person name="Stenlid J."/>
        </authorList>
    </citation>
    <scope>NUCLEOTIDE SEQUENCE [LARGE SCALE GENOMIC DNA]</scope>
    <source>
        <strain evidence="12 13">TC 32-1</strain>
    </source>
</reference>
<dbReference type="eggNOG" id="KOG4373">
    <property type="taxonomic scope" value="Eukaryota"/>
</dbReference>
<dbReference type="AlphaFoldDB" id="W4JWD2"/>
<name>W4JWD2_HETIT</name>
<dbReference type="OrthoDB" id="1920326at2759"/>
<evidence type="ECO:0000256" key="4">
    <source>
        <dbReference type="ARBA" id="ARBA00022801"/>
    </source>
</evidence>
<feature type="compositionally biased region" description="Polar residues" evidence="10">
    <location>
        <begin position="20"/>
        <end position="50"/>
    </location>
</feature>
<dbReference type="Proteomes" id="UP000030671">
    <property type="component" value="Unassembled WGS sequence"/>
</dbReference>
<dbReference type="STRING" id="747525.W4JWD2"/>
<evidence type="ECO:0000256" key="3">
    <source>
        <dbReference type="ARBA" id="ARBA00022723"/>
    </source>
</evidence>
<gene>
    <name evidence="12" type="ORF">HETIRDRAFT_105634</name>
</gene>
<dbReference type="SUPFAM" id="SSF53098">
    <property type="entry name" value="Ribonuclease H-like"/>
    <property type="match status" value="1"/>
</dbReference>
<dbReference type="GO" id="GO:0005634">
    <property type="term" value="C:nucleus"/>
    <property type="evidence" value="ECO:0007669"/>
    <property type="project" value="UniProtKB-SubCell"/>
</dbReference>
<dbReference type="InParanoid" id="W4JWD2"/>
<dbReference type="GO" id="GO:0008408">
    <property type="term" value="F:3'-5' exonuclease activity"/>
    <property type="evidence" value="ECO:0007669"/>
    <property type="project" value="InterPro"/>
</dbReference>
<dbReference type="CDD" id="cd06141">
    <property type="entry name" value="WRN_exo"/>
    <property type="match status" value="1"/>
</dbReference>
<keyword evidence="6" id="KW-0460">Magnesium</keyword>
<evidence type="ECO:0000256" key="5">
    <source>
        <dbReference type="ARBA" id="ARBA00022839"/>
    </source>
</evidence>
<feature type="region of interest" description="Disordered" evidence="10">
    <location>
        <begin position="295"/>
        <end position="329"/>
    </location>
</feature>
<dbReference type="InterPro" id="IPR051132">
    <property type="entry name" value="3-5_Exonuclease_domain"/>
</dbReference>
<feature type="domain" description="3'-5' exonuclease" evidence="11">
    <location>
        <begin position="71"/>
        <end position="246"/>
    </location>
</feature>
<dbReference type="PANTHER" id="PTHR13620:SF109">
    <property type="entry name" value="3'-5' EXONUCLEASE"/>
    <property type="match status" value="1"/>
</dbReference>